<protein>
    <submittedName>
        <fullName evidence="1">Uncharacterized protein</fullName>
    </submittedName>
</protein>
<dbReference type="InParanoid" id="A0A423XJU7"/>
<comment type="caution">
    <text evidence="1">The sequence shown here is derived from an EMBL/GenBank/DDBJ whole genome shotgun (WGS) entry which is preliminary data.</text>
</comment>
<keyword evidence="2" id="KW-1185">Reference proteome</keyword>
<sequence>MYDIDRQAEETLELLGDIPGEELPSLRSFEFVFDRYFEPDEVRSDLSPLMTKAVRELSYSLENFSVDGVVDVSLFFAPFSSDN</sequence>
<organism evidence="1 2">
    <name type="scientific">Cytospora leucostoma</name>
    <dbReference type="NCBI Taxonomy" id="1230097"/>
    <lineage>
        <taxon>Eukaryota</taxon>
        <taxon>Fungi</taxon>
        <taxon>Dikarya</taxon>
        <taxon>Ascomycota</taxon>
        <taxon>Pezizomycotina</taxon>
        <taxon>Sordariomycetes</taxon>
        <taxon>Sordariomycetidae</taxon>
        <taxon>Diaporthales</taxon>
        <taxon>Cytosporaceae</taxon>
        <taxon>Cytospora</taxon>
    </lineage>
</organism>
<name>A0A423XJU7_9PEZI</name>
<reference evidence="1 2" key="1">
    <citation type="submission" date="2015-09" db="EMBL/GenBank/DDBJ databases">
        <title>Host preference determinants of Valsa canker pathogens revealed by comparative genomics.</title>
        <authorList>
            <person name="Yin Z."/>
            <person name="Huang L."/>
        </authorList>
    </citation>
    <scope>NUCLEOTIDE SEQUENCE [LARGE SCALE GENOMIC DNA]</scope>
    <source>
        <strain evidence="1 2">SXYLt</strain>
    </source>
</reference>
<evidence type="ECO:0000313" key="1">
    <source>
        <dbReference type="EMBL" id="ROW16710.1"/>
    </source>
</evidence>
<dbReference type="Proteomes" id="UP000285146">
    <property type="component" value="Unassembled WGS sequence"/>
</dbReference>
<dbReference type="AlphaFoldDB" id="A0A423XJU7"/>
<dbReference type="EMBL" id="LKEB01000004">
    <property type="protein sequence ID" value="ROW16710.1"/>
    <property type="molecule type" value="Genomic_DNA"/>
</dbReference>
<gene>
    <name evidence="1" type="ORF">VPNG_01478</name>
</gene>
<proteinExistence type="predicted"/>
<accession>A0A423XJU7</accession>
<evidence type="ECO:0000313" key="2">
    <source>
        <dbReference type="Proteomes" id="UP000285146"/>
    </source>
</evidence>